<keyword evidence="3" id="KW-1185">Reference proteome</keyword>
<dbReference type="EMBL" id="CAJNIZ010028892">
    <property type="protein sequence ID" value="CAE7512036.1"/>
    <property type="molecule type" value="Genomic_DNA"/>
</dbReference>
<feature type="region of interest" description="Disordered" evidence="1">
    <location>
        <begin position="41"/>
        <end position="66"/>
    </location>
</feature>
<feature type="compositionally biased region" description="Polar residues" evidence="1">
    <location>
        <begin position="44"/>
        <end position="55"/>
    </location>
</feature>
<accession>A0A812T5X8</accession>
<dbReference type="Proteomes" id="UP000649617">
    <property type="component" value="Unassembled WGS sequence"/>
</dbReference>
<gene>
    <name evidence="2" type="ORF">SPIL2461_LOCUS13340</name>
</gene>
<evidence type="ECO:0000313" key="2">
    <source>
        <dbReference type="EMBL" id="CAE7512036.1"/>
    </source>
</evidence>
<reference evidence="2" key="1">
    <citation type="submission" date="2021-02" db="EMBL/GenBank/DDBJ databases">
        <authorList>
            <person name="Dougan E. K."/>
            <person name="Rhodes N."/>
            <person name="Thang M."/>
            <person name="Chan C."/>
        </authorList>
    </citation>
    <scope>NUCLEOTIDE SEQUENCE</scope>
</reference>
<sequence>MASSSSSLDVTKQFLETRKVYQTKEYEAVQAIFWNTQRKRSAPTPVTSGLTTPPTEGTPDVEMEPATASPGLLQPFSLQDHTALSATLGSMGVNINQPQEIENWLNAAPTTNREIFNMVRSYHEQVIRPEYYSLVCQLETGLKSISDSVFKVRQELAWMSSENRLMQKHACGLQVLTTGWPPALKPKERECTICWMLSQVKDIVALTILWKTLTLLELQADAEFKSDIKAWARLFYSNVDGNFRGRLEVVEDLKRIVMSPPSEQGSPEDTLWAEQWNVLMWGPQHELDRAEETLCKTAKAAAMVSGKGLNHGKGGRHWSQVAIYSSDYAPYPFELDFLTVDGVHFVWGEMCDKFQKEEEKVGSYQLATIQGQG</sequence>
<protein>
    <submittedName>
        <fullName evidence="2">Uncharacterized protein</fullName>
    </submittedName>
</protein>
<comment type="caution">
    <text evidence="2">The sequence shown here is derived from an EMBL/GenBank/DDBJ whole genome shotgun (WGS) entry which is preliminary data.</text>
</comment>
<evidence type="ECO:0000313" key="3">
    <source>
        <dbReference type="Proteomes" id="UP000649617"/>
    </source>
</evidence>
<proteinExistence type="predicted"/>
<organism evidence="2 3">
    <name type="scientific">Symbiodinium pilosum</name>
    <name type="common">Dinoflagellate</name>
    <dbReference type="NCBI Taxonomy" id="2952"/>
    <lineage>
        <taxon>Eukaryota</taxon>
        <taxon>Sar</taxon>
        <taxon>Alveolata</taxon>
        <taxon>Dinophyceae</taxon>
        <taxon>Suessiales</taxon>
        <taxon>Symbiodiniaceae</taxon>
        <taxon>Symbiodinium</taxon>
    </lineage>
</organism>
<evidence type="ECO:0000256" key="1">
    <source>
        <dbReference type="SAM" id="MobiDB-lite"/>
    </source>
</evidence>
<dbReference type="AlphaFoldDB" id="A0A812T5X8"/>
<name>A0A812T5X8_SYMPI</name>